<dbReference type="PANTHER" id="PTHR43308:SF5">
    <property type="entry name" value="S-LAYER PROTEIN _ PEPTIDOGLYCAN ENDO-BETA-N-ACETYLGLUCOSAMINIDASE"/>
    <property type="match status" value="1"/>
</dbReference>
<dbReference type="Proteomes" id="UP000238358">
    <property type="component" value="Chromosome"/>
</dbReference>
<evidence type="ECO:0000313" key="2">
    <source>
        <dbReference type="Proteomes" id="UP000238358"/>
    </source>
</evidence>
<dbReference type="OrthoDB" id="174569at2"/>
<dbReference type="InterPro" id="IPR051465">
    <property type="entry name" value="Cell_Envelope_Struct_Comp"/>
</dbReference>
<reference evidence="1 2" key="1">
    <citation type="journal article" date="2018" name="Genome Announc.">
        <title>Complete genomes of two Megasphaera elsdenii strains, NCIMB 702410 and ATCC 25940.</title>
        <authorList>
            <person name="Hatmaker E.A."/>
            <person name="O'Dell K."/>
            <person name="Riley L.A."/>
            <person name="Klingeman D.M."/>
            <person name="Guss A.M."/>
        </authorList>
    </citation>
    <scope>NUCLEOTIDE SEQUENCE [LARGE SCALE GENOMIC DNA]</scope>
    <source>
        <strain evidence="1 2">NCIMB702410</strain>
    </source>
</reference>
<sequence>MVRNKIVAFLAAAALLSVSAVSADAPYTDLGSLTDRAAVDYLYDAQCLTFITGTSFEPDRVLTRGDLAQLLYNSAANIPLAPLGAASYGDVPSGTAGDAMNSVAAQGILAGYEDGNFHPEAPVSREEFAGVLYRYLQYNHLADPDQDVKPYADAASIAPAYAKAIDVLHSKNIMVPADNYFRPKEGMTRADAAQVFYRLMHSDGDYTSHVQVESQVIKAINAEYGSVPIYFRSGTMYWDGDTLVLGIKGAPSKYLKQRLRDDVAKTSAVQIRRAALSHSDYSQLMTKAIHCVVDNEGVQNYVGALPDYVHEQIVLTVRHPVSKATLAELAKRVGTGRVRLETAPIAGQAPIVQVAGQMEETAGTDTTATTENSKKEVKQVYSTLLDDATTSAITSVQNDVMK</sequence>
<organism evidence="1 2">
    <name type="scientific">Megasphaera elsdenii</name>
    <dbReference type="NCBI Taxonomy" id="907"/>
    <lineage>
        <taxon>Bacteria</taxon>
        <taxon>Bacillati</taxon>
        <taxon>Bacillota</taxon>
        <taxon>Negativicutes</taxon>
        <taxon>Veillonellales</taxon>
        <taxon>Veillonellaceae</taxon>
        <taxon>Megasphaera</taxon>
    </lineage>
</organism>
<dbReference type="PANTHER" id="PTHR43308">
    <property type="entry name" value="OUTER MEMBRANE PROTEIN ALPHA-RELATED"/>
    <property type="match status" value="1"/>
</dbReference>
<protein>
    <submittedName>
        <fullName evidence="1">S-layer homology domain-containing protein</fullName>
    </submittedName>
</protein>
<dbReference type="InterPro" id="IPR001119">
    <property type="entry name" value="SLH_dom"/>
</dbReference>
<dbReference type="AlphaFoldDB" id="A0A1M6Q3W5"/>
<evidence type="ECO:0000313" key="1">
    <source>
        <dbReference type="EMBL" id="AVO26446.1"/>
    </source>
</evidence>
<dbReference type="EMBL" id="CP027569">
    <property type="protein sequence ID" value="AVO26446.1"/>
    <property type="molecule type" value="Genomic_DNA"/>
</dbReference>
<name>A0A1M6Q3W5_MEGEL</name>
<dbReference type="RefSeq" id="WP_027895543.1">
    <property type="nucleotide sequence ID" value="NZ_CAMIZF010000007.1"/>
</dbReference>
<dbReference type="PROSITE" id="PS51272">
    <property type="entry name" value="SLH"/>
    <property type="match status" value="2"/>
</dbReference>
<gene>
    <name evidence="1" type="ORF">C6Y28_01760</name>
</gene>
<proteinExistence type="predicted"/>
<accession>A0A1M6Q3W5</accession>
<dbReference type="Pfam" id="PF00395">
    <property type="entry name" value="SLH"/>
    <property type="match status" value="3"/>
</dbReference>